<feature type="domain" description="BHLH" evidence="8">
    <location>
        <begin position="9"/>
        <end position="62"/>
    </location>
</feature>
<dbReference type="AlphaFoldDB" id="A0AAV4IND1"/>
<evidence type="ECO:0000256" key="4">
    <source>
        <dbReference type="ARBA" id="ARBA00023125"/>
    </source>
</evidence>
<keyword evidence="4" id="KW-0238">DNA-binding</keyword>
<organism evidence="9 10">
    <name type="scientific">Elysia marginata</name>
    <dbReference type="NCBI Taxonomy" id="1093978"/>
    <lineage>
        <taxon>Eukaryota</taxon>
        <taxon>Metazoa</taxon>
        <taxon>Spiralia</taxon>
        <taxon>Lophotrochozoa</taxon>
        <taxon>Mollusca</taxon>
        <taxon>Gastropoda</taxon>
        <taxon>Heterobranchia</taxon>
        <taxon>Euthyneura</taxon>
        <taxon>Panpulmonata</taxon>
        <taxon>Sacoglossa</taxon>
        <taxon>Placobranchoidea</taxon>
        <taxon>Plakobranchidae</taxon>
        <taxon>Elysia</taxon>
    </lineage>
</organism>
<dbReference type="InterPro" id="IPR036638">
    <property type="entry name" value="HLH_DNA-bd_sf"/>
</dbReference>
<gene>
    <name evidence="9" type="ORF">ElyMa_004842300</name>
</gene>
<dbReference type="Pfam" id="PF23171">
    <property type="entry name" value="bHLH_HIF1A"/>
    <property type="match status" value="1"/>
</dbReference>
<evidence type="ECO:0000313" key="9">
    <source>
        <dbReference type="EMBL" id="GFS11762.1"/>
    </source>
</evidence>
<feature type="compositionally biased region" description="Basic residues" evidence="7">
    <location>
        <begin position="192"/>
        <end position="206"/>
    </location>
</feature>
<dbReference type="SMART" id="SM00353">
    <property type="entry name" value="HLH"/>
    <property type="match status" value="1"/>
</dbReference>
<dbReference type="FunFam" id="4.10.280.10:FF:000007">
    <property type="entry name" value="single-minded homolog 1 isoform X1"/>
    <property type="match status" value="1"/>
</dbReference>
<reference evidence="9 10" key="1">
    <citation type="journal article" date="2021" name="Elife">
        <title>Chloroplast acquisition without the gene transfer in kleptoplastic sea slugs, Plakobranchus ocellatus.</title>
        <authorList>
            <person name="Maeda T."/>
            <person name="Takahashi S."/>
            <person name="Yoshida T."/>
            <person name="Shimamura S."/>
            <person name="Takaki Y."/>
            <person name="Nagai Y."/>
            <person name="Toyoda A."/>
            <person name="Suzuki Y."/>
            <person name="Arimoto A."/>
            <person name="Ishii H."/>
            <person name="Satoh N."/>
            <person name="Nishiyama T."/>
            <person name="Hasebe M."/>
            <person name="Maruyama T."/>
            <person name="Minagawa J."/>
            <person name="Obokata J."/>
            <person name="Shigenobu S."/>
        </authorList>
    </citation>
    <scope>NUCLEOTIDE SEQUENCE [LARGE SCALE GENOMIC DNA]</scope>
</reference>
<dbReference type="EMBL" id="BMAT01009686">
    <property type="protein sequence ID" value="GFS11762.1"/>
    <property type="molecule type" value="Genomic_DNA"/>
</dbReference>
<evidence type="ECO:0000256" key="2">
    <source>
        <dbReference type="ARBA" id="ARBA00022737"/>
    </source>
</evidence>
<dbReference type="GO" id="GO:0000981">
    <property type="term" value="F:DNA-binding transcription factor activity, RNA polymerase II-specific"/>
    <property type="evidence" value="ECO:0007669"/>
    <property type="project" value="TreeGrafter"/>
</dbReference>
<feature type="region of interest" description="Disordered" evidence="7">
    <location>
        <begin position="187"/>
        <end position="240"/>
    </location>
</feature>
<keyword evidence="3" id="KW-0805">Transcription regulation</keyword>
<keyword evidence="10" id="KW-1185">Reference proteome</keyword>
<feature type="compositionally biased region" description="Basic and acidic residues" evidence="7">
    <location>
        <begin position="207"/>
        <end position="240"/>
    </location>
</feature>
<dbReference type="Gene3D" id="4.10.280.10">
    <property type="entry name" value="Helix-loop-helix DNA-binding domain"/>
    <property type="match status" value="1"/>
</dbReference>
<dbReference type="PANTHER" id="PTHR23043">
    <property type="entry name" value="HYPOXIA-INDUCIBLE FACTOR 1 ALPHA"/>
    <property type="match status" value="1"/>
</dbReference>
<protein>
    <submittedName>
        <fullName evidence="9">Single-minded homolog 1</fullName>
    </submittedName>
</protein>
<evidence type="ECO:0000259" key="8">
    <source>
        <dbReference type="PROSITE" id="PS50888"/>
    </source>
</evidence>
<dbReference type="SUPFAM" id="SSF47459">
    <property type="entry name" value="HLH, helix-loop-helix DNA-binding domain"/>
    <property type="match status" value="1"/>
</dbReference>
<dbReference type="GO" id="GO:0005634">
    <property type="term" value="C:nucleus"/>
    <property type="evidence" value="ECO:0007669"/>
    <property type="project" value="UniProtKB-SubCell"/>
</dbReference>
<proteinExistence type="predicted"/>
<evidence type="ECO:0000313" key="10">
    <source>
        <dbReference type="Proteomes" id="UP000762676"/>
    </source>
</evidence>
<dbReference type="InterPro" id="IPR011598">
    <property type="entry name" value="bHLH_dom"/>
</dbReference>
<comment type="caution">
    <text evidence="9">The sequence shown here is derived from an EMBL/GenBank/DDBJ whole genome shotgun (WGS) entry which is preliminary data.</text>
</comment>
<evidence type="ECO:0000256" key="3">
    <source>
        <dbReference type="ARBA" id="ARBA00023015"/>
    </source>
</evidence>
<dbReference type="GO" id="GO:0046983">
    <property type="term" value="F:protein dimerization activity"/>
    <property type="evidence" value="ECO:0007669"/>
    <property type="project" value="InterPro"/>
</dbReference>
<dbReference type="Proteomes" id="UP000762676">
    <property type="component" value="Unassembled WGS sequence"/>
</dbReference>
<dbReference type="PROSITE" id="PS50888">
    <property type="entry name" value="BHLH"/>
    <property type="match status" value="1"/>
</dbReference>
<sequence length="240" mass="27315">MHGGDILELRKEKSRDAARSRRGKENYEFYELAKLLPLPAAITSQLDKASIIRLTISYLRLRDFSCHGAPQWTQEDGHHMGKINKEEEEGDVDDKAVFPSLDVTRLQWPERATGGYQTASQLLYPLTYFSCLPPCALRGVVVIAAFERSVEIVVDHVLKETTQFSNGLGVLKRQACGRCNRHNRSEVMLRSSKLKGKQTGKKKMKRREKEMTAGKKSDTEKKRGNTDEEVDRKSEHLVQL</sequence>
<evidence type="ECO:0000256" key="5">
    <source>
        <dbReference type="ARBA" id="ARBA00023163"/>
    </source>
</evidence>
<name>A0AAV4IND1_9GAST</name>
<dbReference type="GO" id="GO:0000977">
    <property type="term" value="F:RNA polymerase II transcription regulatory region sequence-specific DNA binding"/>
    <property type="evidence" value="ECO:0007669"/>
    <property type="project" value="TreeGrafter"/>
</dbReference>
<keyword evidence="2" id="KW-0677">Repeat</keyword>
<keyword evidence="5" id="KW-0804">Transcription</keyword>
<evidence type="ECO:0000256" key="1">
    <source>
        <dbReference type="ARBA" id="ARBA00004123"/>
    </source>
</evidence>
<evidence type="ECO:0000256" key="7">
    <source>
        <dbReference type="SAM" id="MobiDB-lite"/>
    </source>
</evidence>
<dbReference type="PANTHER" id="PTHR23043:SF26">
    <property type="entry name" value="PROTEIN TRACHEALESS"/>
    <property type="match status" value="1"/>
</dbReference>
<accession>A0AAV4IND1</accession>
<comment type="subcellular location">
    <subcellularLocation>
        <location evidence="1">Nucleus</location>
    </subcellularLocation>
</comment>
<keyword evidence="6" id="KW-0539">Nucleus</keyword>
<evidence type="ECO:0000256" key="6">
    <source>
        <dbReference type="ARBA" id="ARBA00023242"/>
    </source>
</evidence>